<evidence type="ECO:0000313" key="7">
    <source>
        <dbReference type="EMBL" id="EPY53492.1"/>
    </source>
</evidence>
<dbReference type="GO" id="GO:0005686">
    <property type="term" value="C:U2 snRNP"/>
    <property type="evidence" value="ECO:0007669"/>
    <property type="project" value="EnsemblFungi"/>
</dbReference>
<dbReference type="GeneID" id="25038819"/>
<dbReference type="HOGENOM" id="CLU_061027_3_0_1"/>
<dbReference type="PANTHER" id="PTHR10552:SF6">
    <property type="entry name" value="U2 SMALL NUCLEAR RIBONUCLEOPROTEIN A"/>
    <property type="match status" value="1"/>
</dbReference>
<keyword evidence="4" id="KW-0539">Nucleus</keyword>
<evidence type="ECO:0000256" key="4">
    <source>
        <dbReference type="ARBA" id="ARBA00023242"/>
    </source>
</evidence>
<dbReference type="InterPro" id="IPR032675">
    <property type="entry name" value="LRR_dom_sf"/>
</dbReference>
<dbReference type="eggNOG" id="KOG1644">
    <property type="taxonomic scope" value="Eukaryota"/>
</dbReference>
<dbReference type="InterPro" id="IPR001611">
    <property type="entry name" value="Leu-rich_rpt"/>
</dbReference>
<comment type="subcellular location">
    <subcellularLocation>
        <location evidence="1">Nucleus</location>
    </subcellularLocation>
</comment>
<dbReference type="AlphaFoldDB" id="S9X8L6"/>
<dbReference type="OrthoDB" id="433501at2759"/>
<dbReference type="EMBL" id="KE546988">
    <property type="protein sequence ID" value="EPY53492.1"/>
    <property type="molecule type" value="Genomic_DNA"/>
</dbReference>
<evidence type="ECO:0000256" key="1">
    <source>
        <dbReference type="ARBA" id="ARBA00004123"/>
    </source>
</evidence>
<dbReference type="GO" id="GO:0030620">
    <property type="term" value="F:U2 snRNA binding"/>
    <property type="evidence" value="ECO:0007669"/>
    <property type="project" value="InterPro"/>
</dbReference>
<evidence type="ECO:0000256" key="3">
    <source>
        <dbReference type="ARBA" id="ARBA00022737"/>
    </source>
</evidence>
<sequence>MYARQPSKVLQTKLSHITSQIFNAGSFIYQSFEGIRIGFKICLRLIWFYAELLTKVTGYQIPLIENLGILRDTNDSIDFTDNDIRYLGNFPRMRRLQTLLCGRNRISTIDPELGKVLPNLKILSLAQNHIQQLADLDPLSTCTRLTHLTCLDNAVSQNQYYRLYLIWRIPSLHILDFERVRENERSRAQEMFGTVDRPTEIAASIMGVKSRVFDLGTLVQSSNTDTNTTVSTGYALTPEEKEKIKDAIKHASSIAEINRLEAMLLEGKIPK</sequence>
<dbReference type="Gene3D" id="3.80.10.10">
    <property type="entry name" value="Ribonuclease Inhibitor"/>
    <property type="match status" value="1"/>
</dbReference>
<accession>S9X8L6</accession>
<dbReference type="GO" id="GO:0071014">
    <property type="term" value="C:post-mRNA release spliceosomal complex"/>
    <property type="evidence" value="ECO:0007669"/>
    <property type="project" value="EnsemblFungi"/>
</dbReference>
<protein>
    <recommendedName>
        <fullName evidence="6">U2 small nuclear ribonucleoprotein A'</fullName>
    </recommendedName>
</protein>
<keyword evidence="3" id="KW-0677">Repeat</keyword>
<gene>
    <name evidence="7" type="ORF">SPOG_04506</name>
</gene>
<dbReference type="PROSITE" id="PS51450">
    <property type="entry name" value="LRR"/>
    <property type="match status" value="1"/>
</dbReference>
<name>S9X8L6_SCHCR</name>
<dbReference type="SUPFAM" id="SSF52058">
    <property type="entry name" value="L domain-like"/>
    <property type="match status" value="1"/>
</dbReference>
<keyword evidence="2" id="KW-0433">Leucine-rich repeat</keyword>
<comment type="similarity">
    <text evidence="5">Belongs to the U2 small nuclear ribonucleoprotein A family.</text>
</comment>
<reference evidence="7 8" key="1">
    <citation type="journal article" date="2011" name="Science">
        <title>Comparative functional genomics of the fission yeasts.</title>
        <authorList>
            <person name="Rhind N."/>
            <person name="Chen Z."/>
            <person name="Yassour M."/>
            <person name="Thompson D.A."/>
            <person name="Haas B.J."/>
            <person name="Habib N."/>
            <person name="Wapinski I."/>
            <person name="Roy S."/>
            <person name="Lin M.F."/>
            <person name="Heiman D.I."/>
            <person name="Young S.K."/>
            <person name="Furuya K."/>
            <person name="Guo Y."/>
            <person name="Pidoux A."/>
            <person name="Chen H.M."/>
            <person name="Robbertse B."/>
            <person name="Goldberg J.M."/>
            <person name="Aoki K."/>
            <person name="Bayne E.H."/>
            <person name="Berlin A.M."/>
            <person name="Desjardins C.A."/>
            <person name="Dobbs E."/>
            <person name="Dukaj L."/>
            <person name="Fan L."/>
            <person name="FitzGerald M.G."/>
            <person name="French C."/>
            <person name="Gujja S."/>
            <person name="Hansen K."/>
            <person name="Keifenheim D."/>
            <person name="Levin J.Z."/>
            <person name="Mosher R.A."/>
            <person name="Mueller C.A."/>
            <person name="Pfiffner J."/>
            <person name="Priest M."/>
            <person name="Russ C."/>
            <person name="Smialowska A."/>
            <person name="Swoboda P."/>
            <person name="Sykes S.M."/>
            <person name="Vaughn M."/>
            <person name="Vengrova S."/>
            <person name="Yoder R."/>
            <person name="Zeng Q."/>
            <person name="Allshire R."/>
            <person name="Baulcombe D."/>
            <person name="Birren B.W."/>
            <person name="Brown W."/>
            <person name="Ekwall K."/>
            <person name="Kellis M."/>
            <person name="Leatherwood J."/>
            <person name="Levin H."/>
            <person name="Margalit H."/>
            <person name="Martienssen R."/>
            <person name="Nieduszynski C.A."/>
            <person name="Spatafora J.W."/>
            <person name="Friedman N."/>
            <person name="Dalgaard J.Z."/>
            <person name="Baumann P."/>
            <person name="Niki H."/>
            <person name="Regev A."/>
            <person name="Nusbaum C."/>
        </authorList>
    </citation>
    <scope>NUCLEOTIDE SEQUENCE [LARGE SCALE GENOMIC DNA]</scope>
    <source>
        <strain evidence="8">OY26 / ATCC MYA-4695 / CBS 11777 / NBRC 106824 / NRRL Y48691</strain>
    </source>
</reference>
<evidence type="ECO:0000313" key="8">
    <source>
        <dbReference type="Proteomes" id="UP000015464"/>
    </source>
</evidence>
<dbReference type="Pfam" id="PF14580">
    <property type="entry name" value="LRR_9"/>
    <property type="match status" value="1"/>
</dbReference>
<dbReference type="PANTHER" id="PTHR10552">
    <property type="entry name" value="U2 SMALL NUCLEAR RIBONUCLEOPROTEIN A"/>
    <property type="match status" value="1"/>
</dbReference>
<dbReference type="Proteomes" id="UP000015464">
    <property type="component" value="Unassembled WGS sequence"/>
</dbReference>
<keyword evidence="8" id="KW-1185">Reference proteome</keyword>
<dbReference type="RefSeq" id="XP_013021959.1">
    <property type="nucleotide sequence ID" value="XM_013166505.1"/>
</dbReference>
<dbReference type="OMA" id="PNYREYM"/>
<dbReference type="GO" id="GO:0000398">
    <property type="term" value="P:mRNA splicing, via spliceosome"/>
    <property type="evidence" value="ECO:0007669"/>
    <property type="project" value="InterPro"/>
</dbReference>
<evidence type="ECO:0000256" key="6">
    <source>
        <dbReference type="ARBA" id="ARBA00024238"/>
    </source>
</evidence>
<dbReference type="InterPro" id="IPR044640">
    <property type="entry name" value="RU2A"/>
</dbReference>
<evidence type="ECO:0000256" key="2">
    <source>
        <dbReference type="ARBA" id="ARBA00022614"/>
    </source>
</evidence>
<proteinExistence type="inferred from homology"/>
<organism evidence="7 8">
    <name type="scientific">Schizosaccharomyces cryophilus (strain OY26 / ATCC MYA-4695 / CBS 11777 / NBRC 106824 / NRRL Y48691)</name>
    <name type="common">Fission yeast</name>
    <dbReference type="NCBI Taxonomy" id="653667"/>
    <lineage>
        <taxon>Eukaryota</taxon>
        <taxon>Fungi</taxon>
        <taxon>Dikarya</taxon>
        <taxon>Ascomycota</taxon>
        <taxon>Taphrinomycotina</taxon>
        <taxon>Schizosaccharomycetes</taxon>
        <taxon>Schizosaccharomycetales</taxon>
        <taxon>Schizosaccharomycetaceae</taxon>
        <taxon>Schizosaccharomyces</taxon>
    </lineage>
</organism>
<evidence type="ECO:0000256" key="5">
    <source>
        <dbReference type="ARBA" id="ARBA00024196"/>
    </source>
</evidence>
<dbReference type="STRING" id="653667.S9X8L6"/>